<keyword evidence="8" id="KW-0653">Protein transport</keyword>
<dbReference type="GO" id="GO:0005789">
    <property type="term" value="C:endoplasmic reticulum membrane"/>
    <property type="evidence" value="ECO:0007669"/>
    <property type="project" value="UniProtKB-SubCell"/>
</dbReference>
<dbReference type="InterPro" id="IPR019150">
    <property type="entry name" value="Vesicle_transport_protein_Use1"/>
</dbReference>
<evidence type="ECO:0000256" key="3">
    <source>
        <dbReference type="ARBA" id="ARBA00015843"/>
    </source>
</evidence>
<evidence type="ECO:0000313" key="12">
    <source>
        <dbReference type="EMBL" id="JAG74992.1"/>
    </source>
</evidence>
<accession>A0A0C9RAD8</accession>
<evidence type="ECO:0000256" key="7">
    <source>
        <dbReference type="ARBA" id="ARBA00022892"/>
    </source>
</evidence>
<keyword evidence="9" id="KW-1133">Transmembrane helix</keyword>
<comment type="similarity">
    <text evidence="2">Belongs to the USE1 family.</text>
</comment>
<keyword evidence="5" id="KW-0812">Transmembrane</keyword>
<dbReference type="GO" id="GO:0016192">
    <property type="term" value="P:vesicle-mediated transport"/>
    <property type="evidence" value="ECO:0007669"/>
    <property type="project" value="UniProtKB-KW"/>
</dbReference>
<evidence type="ECO:0000256" key="6">
    <source>
        <dbReference type="ARBA" id="ARBA00022824"/>
    </source>
</evidence>
<evidence type="ECO:0000256" key="8">
    <source>
        <dbReference type="ARBA" id="ARBA00022927"/>
    </source>
</evidence>
<organism evidence="12">
    <name type="scientific">Fopius arisanus</name>
    <dbReference type="NCBI Taxonomy" id="64838"/>
    <lineage>
        <taxon>Eukaryota</taxon>
        <taxon>Metazoa</taxon>
        <taxon>Ecdysozoa</taxon>
        <taxon>Arthropoda</taxon>
        <taxon>Hexapoda</taxon>
        <taxon>Insecta</taxon>
        <taxon>Pterygota</taxon>
        <taxon>Neoptera</taxon>
        <taxon>Endopterygota</taxon>
        <taxon>Hymenoptera</taxon>
        <taxon>Apocrita</taxon>
        <taxon>Ichneumonoidea</taxon>
        <taxon>Braconidae</taxon>
        <taxon>Opiinae</taxon>
        <taxon>Fopius</taxon>
    </lineage>
</organism>
<gene>
    <name evidence="12" type="primary">use1</name>
    <name evidence="12" type="ORF">g.65167</name>
</gene>
<keyword evidence="10" id="KW-0472">Membrane</keyword>
<keyword evidence="7" id="KW-0931">ER-Golgi transport</keyword>
<evidence type="ECO:0000256" key="2">
    <source>
        <dbReference type="ARBA" id="ARBA00007891"/>
    </source>
</evidence>
<dbReference type="EMBL" id="GBYB01005225">
    <property type="protein sequence ID" value="JAG74992.1"/>
    <property type="molecule type" value="Transcribed_RNA"/>
</dbReference>
<comment type="subcellular location">
    <subcellularLocation>
        <location evidence="1">Endoplasmic reticulum membrane</location>
        <topology evidence="1">Single-pass type IV membrane protein</topology>
    </subcellularLocation>
</comment>
<keyword evidence="4" id="KW-0813">Transport</keyword>
<protein>
    <recommendedName>
        <fullName evidence="3">Vesicle transport protein USE1</fullName>
    </recommendedName>
    <alternativeName>
        <fullName evidence="11">USE1-like protein</fullName>
    </alternativeName>
</protein>
<evidence type="ECO:0000256" key="4">
    <source>
        <dbReference type="ARBA" id="ARBA00022448"/>
    </source>
</evidence>
<dbReference type="Pfam" id="PF09753">
    <property type="entry name" value="Use1"/>
    <property type="match status" value="1"/>
</dbReference>
<proteinExistence type="inferred from homology"/>
<keyword evidence="6" id="KW-0256">Endoplasmic reticulum</keyword>
<evidence type="ECO:0000256" key="11">
    <source>
        <dbReference type="ARBA" id="ARBA00032711"/>
    </source>
</evidence>
<evidence type="ECO:0000256" key="1">
    <source>
        <dbReference type="ARBA" id="ARBA00004163"/>
    </source>
</evidence>
<evidence type="ECO:0000256" key="9">
    <source>
        <dbReference type="ARBA" id="ARBA00022989"/>
    </source>
</evidence>
<dbReference type="GO" id="GO:0015031">
    <property type="term" value="P:protein transport"/>
    <property type="evidence" value="ECO:0007669"/>
    <property type="project" value="UniProtKB-KW"/>
</dbReference>
<name>A0A0C9RAD8_9HYME</name>
<reference evidence="12" key="1">
    <citation type="submission" date="2015-01" db="EMBL/GenBank/DDBJ databases">
        <title>Transcriptome Assembly of Fopius arisanus.</title>
        <authorList>
            <person name="Geib S."/>
        </authorList>
    </citation>
    <scope>NUCLEOTIDE SEQUENCE</scope>
</reference>
<evidence type="ECO:0000256" key="5">
    <source>
        <dbReference type="ARBA" id="ARBA00022692"/>
    </source>
</evidence>
<sequence>MAQGEIRVMSRVEINTRRLLGRCELMAKEDSQRYWKLEKYILALDELLKRLQIQADKPPRDTMSKYIKRIDFLKGIVETAKIPGPIERVVAAQMLPKTSNLLSETASPSITTQIHQKTTAKYNRDVRAELFNSDGVFFLKEWDRRGCDRDWLISRVRTRISMQSSSTIGICRRK</sequence>
<dbReference type="AlphaFoldDB" id="A0A0C9RAD8"/>
<evidence type="ECO:0000256" key="10">
    <source>
        <dbReference type="ARBA" id="ARBA00023136"/>
    </source>
</evidence>